<comment type="function">
    <text evidence="14 19">Joins adenosylcobinamide-GDP and alpha-ribazole to generate adenosylcobalamin (Ado-cobalamin). Also synthesizes adenosylcobalamin 5'-phosphate from adenosylcobinamide-GDP and alpha-ribazole 5'-phosphate.</text>
</comment>
<gene>
    <name evidence="19 20" type="primary">cobS</name>
    <name evidence="20" type="ORF">FF124_15600</name>
</gene>
<proteinExistence type="inferred from homology"/>
<evidence type="ECO:0000256" key="4">
    <source>
        <dbReference type="ARBA" id="ARBA00010561"/>
    </source>
</evidence>
<dbReference type="GO" id="GO:0005886">
    <property type="term" value="C:plasma membrane"/>
    <property type="evidence" value="ECO:0007669"/>
    <property type="project" value="UniProtKB-SubCell"/>
</dbReference>
<dbReference type="NCBIfam" id="TIGR00317">
    <property type="entry name" value="cobS"/>
    <property type="match status" value="1"/>
</dbReference>
<dbReference type="Pfam" id="PF02654">
    <property type="entry name" value="CobS"/>
    <property type="match status" value="1"/>
</dbReference>
<dbReference type="GO" id="GO:0051073">
    <property type="term" value="F:adenosylcobinamide-GDP ribazoletransferase activity"/>
    <property type="evidence" value="ECO:0007669"/>
    <property type="project" value="UniProtKB-UniRule"/>
</dbReference>
<evidence type="ECO:0000256" key="17">
    <source>
        <dbReference type="ARBA" id="ARBA00048623"/>
    </source>
</evidence>
<evidence type="ECO:0000256" key="10">
    <source>
        <dbReference type="ARBA" id="ARBA00022692"/>
    </source>
</evidence>
<dbReference type="GO" id="GO:0009236">
    <property type="term" value="P:cobalamin biosynthetic process"/>
    <property type="evidence" value="ECO:0007669"/>
    <property type="project" value="UniProtKB-UniRule"/>
</dbReference>
<sequence>MTRLTSLATDLAVATGFLTRYPIPAEMQTAAPDGARAAWAFPIAAVLATLLPALVLVALLALGAGSLLAALIAIGVSMLVTGALHEDGLADSFDGLFGGKDRAAALEIMKDSRTGVYGTTALTLSILLKAVALATLVAEGSLNAALLLIAAAAAGRAAMVCQWSSLSSARTDGVAATLGRPARKTALCAVLGGAVIVFLVAGFTASAWPSLLATCTAAIAALGFSLFVSRRLGGYTGDTLGATVQISETAFLVTLAICV</sequence>
<evidence type="ECO:0000313" key="20">
    <source>
        <dbReference type="EMBL" id="TNB46970.1"/>
    </source>
</evidence>
<keyword evidence="7 19" id="KW-1003">Cell membrane</keyword>
<name>A0A5C4JNU8_9HYPH</name>
<dbReference type="UniPathway" id="UPA00148">
    <property type="reaction ID" value="UER00238"/>
</dbReference>
<dbReference type="AlphaFoldDB" id="A0A5C4JNU8"/>
<feature type="transmembrane region" description="Helical" evidence="19">
    <location>
        <begin position="186"/>
        <end position="205"/>
    </location>
</feature>
<evidence type="ECO:0000256" key="12">
    <source>
        <dbReference type="ARBA" id="ARBA00022989"/>
    </source>
</evidence>
<dbReference type="EMBL" id="VCLB01000008">
    <property type="protein sequence ID" value="TNB46970.1"/>
    <property type="molecule type" value="Genomic_DNA"/>
</dbReference>
<feature type="transmembrane region" description="Helical" evidence="19">
    <location>
        <begin position="37"/>
        <end position="61"/>
    </location>
</feature>
<dbReference type="Proteomes" id="UP000307874">
    <property type="component" value="Unassembled WGS sequence"/>
</dbReference>
<keyword evidence="13 19" id="KW-0472">Membrane</keyword>
<keyword evidence="11 19" id="KW-0460">Magnesium</keyword>
<comment type="catalytic activity">
    <reaction evidence="18 19">
        <text>alpha-ribazole 5'-phosphate + adenosylcob(III)inamide-GDP = adenosylcob(III)alamin 5'-phosphate + GMP + H(+)</text>
        <dbReference type="Rhea" id="RHEA:23560"/>
        <dbReference type="ChEBI" id="CHEBI:15378"/>
        <dbReference type="ChEBI" id="CHEBI:57918"/>
        <dbReference type="ChEBI" id="CHEBI:58115"/>
        <dbReference type="ChEBI" id="CHEBI:60487"/>
        <dbReference type="ChEBI" id="CHEBI:60493"/>
        <dbReference type="EC" id="2.7.8.26"/>
    </reaction>
</comment>
<keyword evidence="12 19" id="KW-1133">Transmembrane helix</keyword>
<evidence type="ECO:0000256" key="16">
    <source>
        <dbReference type="ARBA" id="ARBA00032853"/>
    </source>
</evidence>
<evidence type="ECO:0000256" key="9">
    <source>
        <dbReference type="ARBA" id="ARBA00022679"/>
    </source>
</evidence>
<evidence type="ECO:0000256" key="3">
    <source>
        <dbReference type="ARBA" id="ARBA00004663"/>
    </source>
</evidence>
<keyword evidence="21" id="KW-1185">Reference proteome</keyword>
<evidence type="ECO:0000256" key="14">
    <source>
        <dbReference type="ARBA" id="ARBA00025228"/>
    </source>
</evidence>
<evidence type="ECO:0000256" key="11">
    <source>
        <dbReference type="ARBA" id="ARBA00022842"/>
    </source>
</evidence>
<dbReference type="GO" id="GO:0008818">
    <property type="term" value="F:cobalamin 5'-phosphate synthase activity"/>
    <property type="evidence" value="ECO:0007669"/>
    <property type="project" value="UniProtKB-UniRule"/>
</dbReference>
<feature type="transmembrane region" description="Helical" evidence="19">
    <location>
        <begin position="211"/>
        <end position="228"/>
    </location>
</feature>
<comment type="caution">
    <text evidence="20">The sequence shown here is derived from an EMBL/GenBank/DDBJ whole genome shotgun (WGS) entry which is preliminary data.</text>
</comment>
<evidence type="ECO:0000256" key="19">
    <source>
        <dbReference type="HAMAP-Rule" id="MF_00719"/>
    </source>
</evidence>
<protein>
    <recommendedName>
        <fullName evidence="6 19">Adenosylcobinamide-GDP ribazoletransferase</fullName>
        <ecNumber evidence="5 19">2.7.8.26</ecNumber>
    </recommendedName>
    <alternativeName>
        <fullName evidence="16 19">Cobalamin synthase</fullName>
    </alternativeName>
    <alternativeName>
        <fullName evidence="15 19">Cobalamin-5'-phosphate synthase</fullName>
    </alternativeName>
</protein>
<dbReference type="PANTHER" id="PTHR34148:SF1">
    <property type="entry name" value="ADENOSYLCOBINAMIDE-GDP RIBAZOLETRANSFERASE"/>
    <property type="match status" value="1"/>
</dbReference>
<comment type="subcellular location">
    <subcellularLocation>
        <location evidence="2 19">Cell membrane</location>
        <topology evidence="2 19">Multi-pass membrane protein</topology>
    </subcellularLocation>
</comment>
<dbReference type="OrthoDB" id="9794626at2"/>
<evidence type="ECO:0000256" key="15">
    <source>
        <dbReference type="ARBA" id="ARBA00032605"/>
    </source>
</evidence>
<reference evidence="20 21" key="2">
    <citation type="submission" date="2019-06" db="EMBL/GenBank/DDBJ databases">
        <title>Martelella lutilitoris sp. nov., isolated from a tidal mudflat.</title>
        <authorList>
            <person name="Kim Y.-J."/>
        </authorList>
    </citation>
    <scope>NUCLEOTIDE SEQUENCE [LARGE SCALE GENOMIC DNA]</scope>
    <source>
        <strain evidence="20 21">GH2-6</strain>
    </source>
</reference>
<reference evidence="20 21" key="1">
    <citation type="submission" date="2019-05" db="EMBL/GenBank/DDBJ databases">
        <authorList>
            <person name="Lee S.D."/>
        </authorList>
    </citation>
    <scope>NUCLEOTIDE SEQUENCE [LARGE SCALE GENOMIC DNA]</scope>
    <source>
        <strain evidence="20 21">GH2-6</strain>
    </source>
</reference>
<comment type="pathway">
    <text evidence="3 19">Cofactor biosynthesis; adenosylcobalamin biosynthesis; adenosylcobalamin from cob(II)yrinate a,c-diamide: step 7/7.</text>
</comment>
<dbReference type="HAMAP" id="MF_00719">
    <property type="entry name" value="CobS"/>
    <property type="match status" value="1"/>
</dbReference>
<keyword evidence="9 19" id="KW-0808">Transferase</keyword>
<evidence type="ECO:0000256" key="8">
    <source>
        <dbReference type="ARBA" id="ARBA00022573"/>
    </source>
</evidence>
<evidence type="ECO:0000256" key="5">
    <source>
        <dbReference type="ARBA" id="ARBA00013200"/>
    </source>
</evidence>
<evidence type="ECO:0000256" key="6">
    <source>
        <dbReference type="ARBA" id="ARBA00015850"/>
    </source>
</evidence>
<feature type="transmembrane region" description="Helical" evidence="19">
    <location>
        <begin position="67"/>
        <end position="84"/>
    </location>
</feature>
<organism evidence="20 21">
    <name type="scientific">Martelella lutilitoris</name>
    <dbReference type="NCBI Taxonomy" id="2583532"/>
    <lineage>
        <taxon>Bacteria</taxon>
        <taxon>Pseudomonadati</taxon>
        <taxon>Pseudomonadota</taxon>
        <taxon>Alphaproteobacteria</taxon>
        <taxon>Hyphomicrobiales</taxon>
        <taxon>Aurantimonadaceae</taxon>
        <taxon>Martelella</taxon>
    </lineage>
</organism>
<evidence type="ECO:0000256" key="2">
    <source>
        <dbReference type="ARBA" id="ARBA00004651"/>
    </source>
</evidence>
<comment type="similarity">
    <text evidence="4 19">Belongs to the CobS family.</text>
</comment>
<comment type="cofactor">
    <cofactor evidence="1 19">
        <name>Mg(2+)</name>
        <dbReference type="ChEBI" id="CHEBI:18420"/>
    </cofactor>
</comment>
<accession>A0A5C4JNU8</accession>
<comment type="catalytic activity">
    <reaction evidence="17 19">
        <text>alpha-ribazole + adenosylcob(III)inamide-GDP = adenosylcob(III)alamin + GMP + H(+)</text>
        <dbReference type="Rhea" id="RHEA:16049"/>
        <dbReference type="ChEBI" id="CHEBI:10329"/>
        <dbReference type="ChEBI" id="CHEBI:15378"/>
        <dbReference type="ChEBI" id="CHEBI:18408"/>
        <dbReference type="ChEBI" id="CHEBI:58115"/>
        <dbReference type="ChEBI" id="CHEBI:60487"/>
        <dbReference type="EC" id="2.7.8.26"/>
    </reaction>
</comment>
<evidence type="ECO:0000256" key="1">
    <source>
        <dbReference type="ARBA" id="ARBA00001946"/>
    </source>
</evidence>
<evidence type="ECO:0000256" key="7">
    <source>
        <dbReference type="ARBA" id="ARBA00022475"/>
    </source>
</evidence>
<keyword evidence="10 19" id="KW-0812">Transmembrane</keyword>
<keyword evidence="8 19" id="KW-0169">Cobalamin biosynthesis</keyword>
<dbReference type="InterPro" id="IPR003805">
    <property type="entry name" value="CobS"/>
</dbReference>
<evidence type="ECO:0000313" key="21">
    <source>
        <dbReference type="Proteomes" id="UP000307874"/>
    </source>
</evidence>
<dbReference type="PANTHER" id="PTHR34148">
    <property type="entry name" value="ADENOSYLCOBINAMIDE-GDP RIBAZOLETRANSFERASE"/>
    <property type="match status" value="1"/>
</dbReference>
<dbReference type="EC" id="2.7.8.26" evidence="5 19"/>
<evidence type="ECO:0000256" key="18">
    <source>
        <dbReference type="ARBA" id="ARBA00049504"/>
    </source>
</evidence>
<dbReference type="RefSeq" id="WP_138749408.1">
    <property type="nucleotide sequence ID" value="NZ_VCLB01000008.1"/>
</dbReference>
<evidence type="ECO:0000256" key="13">
    <source>
        <dbReference type="ARBA" id="ARBA00023136"/>
    </source>
</evidence>